<accession>A0A6A6Z5Q4</accession>
<reference evidence="2 4" key="1">
    <citation type="journal article" date="2020" name="Stud. Mycol.">
        <title>101 Dothideomycetes genomes: a test case for predicting lifestyles and emergence of pathogens.</title>
        <authorList>
            <person name="Haridas S."/>
            <person name="Albert R."/>
            <person name="Binder M."/>
            <person name="Bloem J."/>
            <person name="Labutti K."/>
            <person name="Salamov A."/>
            <person name="Andreopoulos B."/>
            <person name="Baker S."/>
            <person name="Barry K."/>
            <person name="Bills G."/>
            <person name="Bluhm B."/>
            <person name="Cannon C."/>
            <person name="Castanera R."/>
            <person name="Culley D."/>
            <person name="Daum C."/>
            <person name="Ezra D."/>
            <person name="Gonzalez J."/>
            <person name="Henrissat B."/>
            <person name="Kuo A."/>
            <person name="Liang C."/>
            <person name="Lipzen A."/>
            <person name="Lutzoni F."/>
            <person name="Magnuson J."/>
            <person name="Mondo S."/>
            <person name="Nolan M."/>
            <person name="Ohm R."/>
            <person name="Pangilinan J."/>
            <person name="Park H.-J."/>
            <person name="Ramirez L."/>
            <person name="Alfaro M."/>
            <person name="Sun H."/>
            <person name="Tritt A."/>
            <person name="Yoshinaga Y."/>
            <person name="Zwiers L.-H."/>
            <person name="Turgeon B."/>
            <person name="Goodwin S."/>
            <person name="Spatafora J."/>
            <person name="Crous P."/>
            <person name="Grigoriev I."/>
        </authorList>
    </citation>
    <scope>NUCLEOTIDE SEQUENCE</scope>
    <source>
        <strain evidence="2 4">CBS 304.34</strain>
    </source>
</reference>
<keyword evidence="1" id="KW-0732">Signal</keyword>
<sequence length="80" mass="8646">MLLSVYFAFLCTSGSSAEPHKIRSAIGSHALIALLIQSSRDIDEIAGSVNSMRSRCATASLSLEKKNSLKLPIIGFDFCR</sequence>
<evidence type="ECO:0000313" key="4">
    <source>
        <dbReference type="RefSeq" id="XP_033582957.1"/>
    </source>
</evidence>
<feature type="chain" id="PRO_5044629617" evidence="1">
    <location>
        <begin position="18"/>
        <end position="80"/>
    </location>
</feature>
<dbReference type="RefSeq" id="XP_033582957.1">
    <property type="nucleotide sequence ID" value="XM_033718795.1"/>
</dbReference>
<dbReference type="GeneID" id="54459688"/>
<reference evidence="4" key="3">
    <citation type="submission" date="2025-04" db="UniProtKB">
        <authorList>
            <consortium name="RefSeq"/>
        </authorList>
    </citation>
    <scope>IDENTIFICATION</scope>
    <source>
        <strain evidence="4">CBS 304.34</strain>
    </source>
</reference>
<proteinExistence type="predicted"/>
<protein>
    <submittedName>
        <fullName evidence="2 4">Uncharacterized protein</fullName>
    </submittedName>
</protein>
<feature type="signal peptide" evidence="1">
    <location>
        <begin position="1"/>
        <end position="17"/>
    </location>
</feature>
<evidence type="ECO:0000313" key="3">
    <source>
        <dbReference type="Proteomes" id="UP000504636"/>
    </source>
</evidence>
<gene>
    <name evidence="2 4" type="ORF">BDZ99DRAFT_457911</name>
</gene>
<keyword evidence="3" id="KW-1185">Reference proteome</keyword>
<evidence type="ECO:0000256" key="1">
    <source>
        <dbReference type="SAM" id="SignalP"/>
    </source>
</evidence>
<dbReference type="AlphaFoldDB" id="A0A6A6Z5Q4"/>
<name>A0A6A6Z5Q4_9PEZI</name>
<reference evidence="4" key="2">
    <citation type="submission" date="2020-04" db="EMBL/GenBank/DDBJ databases">
        <authorList>
            <consortium name="NCBI Genome Project"/>
        </authorList>
    </citation>
    <scope>NUCLEOTIDE SEQUENCE</scope>
    <source>
        <strain evidence="4">CBS 304.34</strain>
    </source>
</reference>
<dbReference type="EMBL" id="MU003693">
    <property type="protein sequence ID" value="KAF2815993.1"/>
    <property type="molecule type" value="Genomic_DNA"/>
</dbReference>
<organism evidence="2">
    <name type="scientific">Mytilinidion resinicola</name>
    <dbReference type="NCBI Taxonomy" id="574789"/>
    <lineage>
        <taxon>Eukaryota</taxon>
        <taxon>Fungi</taxon>
        <taxon>Dikarya</taxon>
        <taxon>Ascomycota</taxon>
        <taxon>Pezizomycotina</taxon>
        <taxon>Dothideomycetes</taxon>
        <taxon>Pleosporomycetidae</taxon>
        <taxon>Mytilinidiales</taxon>
        <taxon>Mytilinidiaceae</taxon>
        <taxon>Mytilinidion</taxon>
    </lineage>
</organism>
<evidence type="ECO:0000313" key="2">
    <source>
        <dbReference type="EMBL" id="KAF2815993.1"/>
    </source>
</evidence>
<dbReference type="Proteomes" id="UP000504636">
    <property type="component" value="Unplaced"/>
</dbReference>